<dbReference type="Proteomes" id="UP000076865">
    <property type="component" value="Chromosome"/>
</dbReference>
<protein>
    <submittedName>
        <fullName evidence="1">Uncharacterized protein</fullName>
    </submittedName>
</protein>
<keyword evidence="2" id="KW-1185">Reference proteome</keyword>
<dbReference type="OrthoDB" id="2965939at2"/>
<dbReference type="AlphaFoldDB" id="A0A160F249"/>
<organism evidence="1 2">
    <name type="scientific">Anoxybacteroides amylolyticum</name>
    <dbReference type="NCBI Taxonomy" id="294699"/>
    <lineage>
        <taxon>Bacteria</taxon>
        <taxon>Bacillati</taxon>
        <taxon>Bacillota</taxon>
        <taxon>Bacilli</taxon>
        <taxon>Bacillales</taxon>
        <taxon>Anoxybacillaceae</taxon>
        <taxon>Anoxybacteroides</taxon>
    </lineage>
</organism>
<proteinExistence type="predicted"/>
<gene>
    <name evidence="1" type="ORF">GFC30_472</name>
</gene>
<dbReference type="PATRIC" id="fig|294699.3.peg.466"/>
<evidence type="ECO:0000313" key="2">
    <source>
        <dbReference type="Proteomes" id="UP000076865"/>
    </source>
</evidence>
<accession>A0A160F249</accession>
<name>A0A160F249_9BACL</name>
<reference evidence="1 2" key="1">
    <citation type="journal article" date="2006" name="Syst. Appl. Microbiol.">
        <title>Anoxybacillus amylolyticus sp. nov., a thermophilic amylase producing bacterium isolated from Mount Rittmann (Antarctica).</title>
        <authorList>
            <person name="Poli A."/>
            <person name="Esposito E."/>
            <person name="Lama L."/>
            <person name="Orlando P."/>
            <person name="Nicolaus G."/>
            <person name="de Appolonia F."/>
            <person name="Gambacorta A."/>
            <person name="Nicolaus B."/>
        </authorList>
    </citation>
    <scope>NUCLEOTIDE SEQUENCE [LARGE SCALE GENOMIC DNA]</scope>
    <source>
        <strain evidence="1 2">DSM 15939</strain>
    </source>
</reference>
<evidence type="ECO:0000313" key="1">
    <source>
        <dbReference type="EMBL" id="ANB60258.1"/>
    </source>
</evidence>
<dbReference type="RefSeq" id="WP_066322722.1">
    <property type="nucleotide sequence ID" value="NZ_CP015438.1"/>
</dbReference>
<sequence>MTNQDVWKQLQENPPKLIGGYKKQGWAVKILEKIVNDDVETEGDGLVTAKAVLEAKDGTYYPAFLTLDLSKKGQIVGLYLIAENKEQFDLIPFELAKPFLHKPENELLPFRYRTLVKIEGDEQQTNWPDFT</sequence>
<dbReference type="KEGG" id="aamy:GFC30_472"/>
<dbReference type="EMBL" id="CP015438">
    <property type="protein sequence ID" value="ANB60258.1"/>
    <property type="molecule type" value="Genomic_DNA"/>
</dbReference>